<feature type="transmembrane region" description="Helical" evidence="1">
    <location>
        <begin position="646"/>
        <end position="665"/>
    </location>
</feature>
<keyword evidence="1" id="KW-0472">Membrane</keyword>
<keyword evidence="1" id="KW-1133">Transmembrane helix</keyword>
<comment type="caution">
    <text evidence="2">The sequence shown here is derived from an EMBL/GenBank/DDBJ whole genome shotgun (WGS) entry which is preliminary data.</text>
</comment>
<organism evidence="2 3">
    <name type="scientific">Clostridium botulinum</name>
    <dbReference type="NCBI Taxonomy" id="1491"/>
    <lineage>
        <taxon>Bacteria</taxon>
        <taxon>Bacillati</taxon>
        <taxon>Bacillota</taxon>
        <taxon>Clostridia</taxon>
        <taxon>Eubacteriales</taxon>
        <taxon>Clostridiaceae</taxon>
        <taxon>Clostridium</taxon>
    </lineage>
</organism>
<keyword evidence="1" id="KW-0812">Transmembrane</keyword>
<feature type="transmembrane region" description="Helical" evidence="1">
    <location>
        <begin position="289"/>
        <end position="306"/>
    </location>
</feature>
<feature type="transmembrane region" description="Helical" evidence="1">
    <location>
        <begin position="248"/>
        <end position="269"/>
    </location>
</feature>
<feature type="transmembrane region" description="Helical" evidence="1">
    <location>
        <begin position="671"/>
        <end position="694"/>
    </location>
</feature>
<protein>
    <submittedName>
        <fullName evidence="2">DUF1430 domain-containing protein</fullName>
    </submittedName>
</protein>
<dbReference type="InterPro" id="IPR016976">
    <property type="entry name" value="UCP031601"/>
</dbReference>
<accession>A0A846J1C8</accession>
<evidence type="ECO:0000256" key="1">
    <source>
        <dbReference type="SAM" id="Phobius"/>
    </source>
</evidence>
<dbReference type="AlphaFoldDB" id="A0A846J1C8"/>
<dbReference type="Pfam" id="PF07242">
    <property type="entry name" value="DUF1430"/>
    <property type="match status" value="1"/>
</dbReference>
<reference evidence="2 3" key="1">
    <citation type="submission" date="2019-04" db="EMBL/GenBank/DDBJ databases">
        <title>Genome sequencing of Clostridium botulinum Groups I-IV and Clostridium butyricum.</title>
        <authorList>
            <person name="Brunt J."/>
            <person name="Van Vliet A.H.M."/>
            <person name="Stringer S.C."/>
            <person name="Carter A.T."/>
            <person name="Peck M.W."/>
        </authorList>
    </citation>
    <scope>NUCLEOTIDE SEQUENCE [LARGE SCALE GENOMIC DNA]</scope>
    <source>
        <strain evidence="2 3">Colworth BL30</strain>
    </source>
</reference>
<proteinExistence type="predicted"/>
<feature type="transmembrane region" description="Helical" evidence="1">
    <location>
        <begin position="205"/>
        <end position="224"/>
    </location>
</feature>
<sequence>MKKFISILLLTISMFSFFILYNQHKQSQIYNIKNVEHNLKNSYEVIIPSTINKIPISKQQKLLLDASHGEDINFYYTRVITKNSKEKIIKYIYTTNNNYMDKIQLEWGKKLDSTLMYSNYFLSTEDTGDKNQIGKIASFDGISMEIRTLNNLIEDGLLLDGPCIVTVPSGKNFNNFINILKNALDAKFINSSKSQNIGQVPKNNYLQISVLFFIVMLLILYDILKSYKKIAIEKLLGYSNFDIWKKRIFKILIIQLIAIVISIIIMSLFLFKKFNIYHIYFLKDLTMKYIILTIITFIIASLPFIYVNNIHTTSAIKNKYPAKEILLFNIVIKILLCIGFIFIINKQATNYKDIKKVFDGSYKRWENVSNYRILNFDNVNFDSSIFDISSSSKNIKIYEYFNKKGAIFAAFHMYTDLSLSLNSYLHITSMNALVNPNYLKENPVYDTKGKKISISEQNNNWILLVPIKYKKYEGSITKFHKKWIHSSGANGRLEIIWTKSGQKLFSYNFVVNPDQGNYVTDPILLVGTENGAYPGWNAQLFNIDGNPFKVKVDSSKTDKSFIESELNKYGYPIQTLKINYANEELNSKIKDFKDLLLWSITGIILLLVSVSIIIIQSIYNFFEQFKITLAIRQLHGYKKISNYKEYFYLILTSWIIVIICAFISKIATAKIILIVSTLGLITEFIVSLLMLSYIQKKKVIEFIKGGV</sequence>
<dbReference type="PIRSF" id="PIRSF031601">
    <property type="entry name" value="UCP031601"/>
    <property type="match status" value="1"/>
</dbReference>
<feature type="transmembrane region" description="Helical" evidence="1">
    <location>
        <begin position="595"/>
        <end position="622"/>
    </location>
</feature>
<dbReference type="Proteomes" id="UP000480039">
    <property type="component" value="Unassembled WGS sequence"/>
</dbReference>
<feature type="transmembrane region" description="Helical" evidence="1">
    <location>
        <begin position="326"/>
        <end position="344"/>
    </location>
</feature>
<dbReference type="InterPro" id="IPR006541">
    <property type="entry name" value="Bacteriocin_ass"/>
</dbReference>
<name>A0A846J1C8_CLOBO</name>
<evidence type="ECO:0000313" key="3">
    <source>
        <dbReference type="Proteomes" id="UP000480039"/>
    </source>
</evidence>
<dbReference type="EMBL" id="SWQE01000001">
    <property type="protein sequence ID" value="NFJ06982.1"/>
    <property type="molecule type" value="Genomic_DNA"/>
</dbReference>
<evidence type="ECO:0000313" key="2">
    <source>
        <dbReference type="EMBL" id="NFJ06982.1"/>
    </source>
</evidence>
<gene>
    <name evidence="2" type="ORF">FC871_00400</name>
</gene>